<keyword evidence="1 6" id="KW-0597">Phosphoprotein</keyword>
<evidence type="ECO:0000259" key="10">
    <source>
        <dbReference type="Pfam" id="PF17941"/>
    </source>
</evidence>
<dbReference type="PANTHER" id="PTHR30218:SF0">
    <property type="entry name" value="POLYPHOSPHATE KINASE"/>
    <property type="match status" value="1"/>
</dbReference>
<keyword evidence="5" id="KW-0067">ATP-binding</keyword>
<evidence type="ECO:0000256" key="4">
    <source>
        <dbReference type="ARBA" id="ARBA00022777"/>
    </source>
</evidence>
<evidence type="ECO:0000313" key="11">
    <source>
        <dbReference type="EMBL" id="ERP30859.1"/>
    </source>
</evidence>
<gene>
    <name evidence="11" type="ORF">CALK_2310</name>
</gene>
<dbReference type="PIRSF" id="PIRSF015589">
    <property type="entry name" value="PP_kinase"/>
    <property type="match status" value="1"/>
</dbReference>
<evidence type="ECO:0000259" key="8">
    <source>
        <dbReference type="Pfam" id="PF13089"/>
    </source>
</evidence>
<comment type="similarity">
    <text evidence="6">Belongs to the polyphosphate kinase 1 (PPK1) family.</text>
</comment>
<evidence type="ECO:0000256" key="5">
    <source>
        <dbReference type="ARBA" id="ARBA00022840"/>
    </source>
</evidence>
<proteinExistence type="inferred from homology"/>
<dbReference type="CDD" id="cd09165">
    <property type="entry name" value="PLDc_PaPPK1_C1_like"/>
    <property type="match status" value="1"/>
</dbReference>
<organism evidence="11 12">
    <name type="scientific">Chitinivibrio alkaliphilus ACht1</name>
    <dbReference type="NCBI Taxonomy" id="1313304"/>
    <lineage>
        <taxon>Bacteria</taxon>
        <taxon>Pseudomonadati</taxon>
        <taxon>Fibrobacterota</taxon>
        <taxon>Chitinivibrionia</taxon>
        <taxon>Chitinivibrionales</taxon>
        <taxon>Chitinivibrionaceae</taxon>
        <taxon>Chitinivibrio</taxon>
    </lineage>
</organism>
<dbReference type="Proteomes" id="UP000017148">
    <property type="component" value="Unassembled WGS sequence"/>
</dbReference>
<dbReference type="AlphaFoldDB" id="U7D300"/>
<dbReference type="EC" id="2.7.4.1" evidence="6"/>
<dbReference type="InterPro" id="IPR003414">
    <property type="entry name" value="PP_kinase"/>
</dbReference>
<dbReference type="NCBIfam" id="NF003921">
    <property type="entry name" value="PRK05443.2-2"/>
    <property type="match status" value="1"/>
</dbReference>
<dbReference type="Gene3D" id="3.30.870.10">
    <property type="entry name" value="Endonuclease Chain A"/>
    <property type="match status" value="2"/>
</dbReference>
<name>U7D300_9BACT</name>
<dbReference type="Gene3D" id="3.30.1840.10">
    <property type="entry name" value="Polyphosphate kinase middle domain"/>
    <property type="match status" value="1"/>
</dbReference>
<evidence type="ECO:0000259" key="7">
    <source>
        <dbReference type="Pfam" id="PF02503"/>
    </source>
</evidence>
<dbReference type="Pfam" id="PF13090">
    <property type="entry name" value="PP_kinase_C"/>
    <property type="match status" value="1"/>
</dbReference>
<feature type="domain" description="Polyphosphate kinase N-terminal" evidence="8">
    <location>
        <begin position="7"/>
        <end position="112"/>
    </location>
</feature>
<feature type="domain" description="Polyphosphate kinase middle" evidence="7">
    <location>
        <begin position="123"/>
        <end position="291"/>
    </location>
</feature>
<evidence type="ECO:0000256" key="2">
    <source>
        <dbReference type="ARBA" id="ARBA00022679"/>
    </source>
</evidence>
<comment type="PTM">
    <text evidence="6">An intermediate of this reaction is the autophosphorylated ppk in which a phosphate is covalently linked to a histidine residue through a N-P bond.</text>
</comment>
<dbReference type="SUPFAM" id="SSF143724">
    <property type="entry name" value="PHP14-like"/>
    <property type="match status" value="1"/>
</dbReference>
<evidence type="ECO:0000313" key="12">
    <source>
        <dbReference type="Proteomes" id="UP000017148"/>
    </source>
</evidence>
<evidence type="ECO:0000256" key="1">
    <source>
        <dbReference type="ARBA" id="ARBA00022553"/>
    </source>
</evidence>
<dbReference type="RefSeq" id="WP_022637673.1">
    <property type="nucleotide sequence ID" value="NZ_ASJR01000029.1"/>
</dbReference>
<dbReference type="Gene3D" id="1.20.58.310">
    <property type="entry name" value="Polyphosphate kinase N-terminal domain"/>
    <property type="match status" value="1"/>
</dbReference>
<keyword evidence="12" id="KW-1185">Reference proteome</keyword>
<dbReference type="Pfam" id="PF13089">
    <property type="entry name" value="PP_kinase_N"/>
    <property type="match status" value="1"/>
</dbReference>
<dbReference type="eggNOG" id="COG0855">
    <property type="taxonomic scope" value="Bacteria"/>
</dbReference>
<dbReference type="InterPro" id="IPR025200">
    <property type="entry name" value="PPK_C_dom2"/>
</dbReference>
<dbReference type="InterPro" id="IPR036830">
    <property type="entry name" value="PP_kinase_middle_dom_sf"/>
</dbReference>
<dbReference type="EMBL" id="ASJR01000029">
    <property type="protein sequence ID" value="ERP30859.1"/>
    <property type="molecule type" value="Genomic_DNA"/>
</dbReference>
<sequence length="689" mass="79221">MGATSAFFNRELSQIAFNRRVLELAEDPTVPLMERLGFLAITANNQDEFCKVRLGSLMMLAEKNTTEQDRAGYTIVEQLNAAIEQSHNLLSHMDALYTKNLGPALAKEGIHLTRPPHLFLKQKEFFLEHIYPLLTPIAIHPERQPTVLEPERLHLLVRLKNREEEISHSIIPFPKHTERFLFAEQYATPLETILKAHCHDLFHGYDLIDTHLFYLIRNAGMNVDEDISERFLPHMHEIIRQRKRSFCTRLDVEEGIDPESRKVLTTYLGISRNDCVVTRSSFLKMQDVFSLQHFRKLKSQFFPNQPPLLRNDIRQCNCLFSYLSEKDILLIHPYESYDTVLRFIDEAAKDPQVTAVKQTLYRTSAKSPIIASLKEAAQRGKNVTVLCEIKARFDEAQNIAWAHELEDAGITVVYGVKHLKTHAKATLVIRKEKGGIARYAHFGTGNYNEKTARLYTDISLLTANPKLCDDAAKLFHVITGASMTQQFSYLRMAPIDLKKTLRQLIRQEASNAQKGGIGKIEAKVNSLSDPEIINDLYEASQKGVEIQLNVRGICLLRPQIANLSENITVISILGRYLEHARLFCFHANGSPRYYISSADWMPRNQERRIEHMVPILSKECTQKLRRYLDTLFSEHTTGWFLSGKDGTYARRKDQTTFDCQEKIYHEIITEYTSSEYSTPLLFDPHTARK</sequence>
<dbReference type="OrthoDB" id="9761456at2"/>
<dbReference type="Pfam" id="PF02503">
    <property type="entry name" value="PP_kinase"/>
    <property type="match status" value="1"/>
</dbReference>
<comment type="function">
    <text evidence="6">Catalyzes the reversible transfer of the terminal phosphate of ATP to form a long-chain polyphosphate (polyP).</text>
</comment>
<reference evidence="11 12" key="1">
    <citation type="journal article" date="2013" name="Environ. Microbiol.">
        <title>Genome analysis of Chitinivibrio alkaliphilus gen. nov., sp. nov., a novel extremely haloalkaliphilic anaerobic chitinolytic bacterium from the candidate phylum Termite Group 3.</title>
        <authorList>
            <person name="Sorokin D.Y."/>
            <person name="Gumerov V.M."/>
            <person name="Rakitin A.L."/>
            <person name="Beletsky A.V."/>
            <person name="Damste J.S."/>
            <person name="Muyzer G."/>
            <person name="Mardanov A.V."/>
            <person name="Ravin N.V."/>
        </authorList>
    </citation>
    <scope>NUCLEOTIDE SEQUENCE [LARGE SCALE GENOMIC DNA]</scope>
    <source>
        <strain evidence="11 12">ACht1</strain>
    </source>
</reference>
<evidence type="ECO:0000259" key="9">
    <source>
        <dbReference type="Pfam" id="PF13090"/>
    </source>
</evidence>
<dbReference type="GO" id="GO:0009358">
    <property type="term" value="C:polyphosphate kinase complex"/>
    <property type="evidence" value="ECO:0007669"/>
    <property type="project" value="InterPro"/>
</dbReference>
<accession>U7D300</accession>
<dbReference type="InterPro" id="IPR025198">
    <property type="entry name" value="PPK_N_dom"/>
</dbReference>
<dbReference type="Pfam" id="PF17941">
    <property type="entry name" value="PP_kinase_C_1"/>
    <property type="match status" value="1"/>
</dbReference>
<dbReference type="PATRIC" id="fig|1313304.3.peg.2203"/>
<dbReference type="GO" id="GO:0008976">
    <property type="term" value="F:polyphosphate kinase activity"/>
    <property type="evidence" value="ECO:0007669"/>
    <property type="project" value="UniProtKB-EC"/>
</dbReference>
<feature type="domain" description="Polyphosphate kinase C-terminal" evidence="9">
    <location>
        <begin position="490"/>
        <end position="654"/>
    </location>
</feature>
<dbReference type="InterPro" id="IPR041108">
    <property type="entry name" value="PP_kinase_C_1"/>
</dbReference>
<dbReference type="InterPro" id="IPR024953">
    <property type="entry name" value="PP_kinase_middle"/>
</dbReference>
<comment type="caution">
    <text evidence="11">The sequence shown here is derived from an EMBL/GenBank/DDBJ whole genome shotgun (WGS) entry which is preliminary data.</text>
</comment>
<dbReference type="GO" id="GO:0006799">
    <property type="term" value="P:polyphosphate biosynthetic process"/>
    <property type="evidence" value="ECO:0007669"/>
    <property type="project" value="InterPro"/>
</dbReference>
<comment type="catalytic activity">
    <reaction evidence="6">
        <text>[phosphate](n) + ATP = [phosphate](n+1) + ADP</text>
        <dbReference type="Rhea" id="RHEA:19573"/>
        <dbReference type="Rhea" id="RHEA-COMP:9859"/>
        <dbReference type="Rhea" id="RHEA-COMP:14280"/>
        <dbReference type="ChEBI" id="CHEBI:16838"/>
        <dbReference type="ChEBI" id="CHEBI:30616"/>
        <dbReference type="ChEBI" id="CHEBI:456216"/>
        <dbReference type="EC" id="2.7.4.1"/>
    </reaction>
</comment>
<evidence type="ECO:0000256" key="6">
    <source>
        <dbReference type="RuleBase" id="RU003800"/>
    </source>
</evidence>
<keyword evidence="3" id="KW-0547">Nucleotide-binding</keyword>
<dbReference type="SUPFAM" id="SSF56024">
    <property type="entry name" value="Phospholipase D/nuclease"/>
    <property type="match status" value="2"/>
</dbReference>
<keyword evidence="4 11" id="KW-0418">Kinase</keyword>
<dbReference type="GO" id="GO:0005524">
    <property type="term" value="F:ATP binding"/>
    <property type="evidence" value="ECO:0007669"/>
    <property type="project" value="UniProtKB-KW"/>
</dbReference>
<dbReference type="InterPro" id="IPR036832">
    <property type="entry name" value="PPK_N_dom_sf"/>
</dbReference>
<keyword evidence="2 6" id="KW-0808">Transferase</keyword>
<dbReference type="STRING" id="1313304.CALK_2310"/>
<dbReference type="SUPFAM" id="SSF140356">
    <property type="entry name" value="PPK N-terminal domain-like"/>
    <property type="match status" value="1"/>
</dbReference>
<evidence type="ECO:0000256" key="3">
    <source>
        <dbReference type="ARBA" id="ARBA00022741"/>
    </source>
</evidence>
<dbReference type="NCBIfam" id="TIGR03705">
    <property type="entry name" value="poly_P_kin"/>
    <property type="match status" value="1"/>
</dbReference>
<protein>
    <recommendedName>
        <fullName evidence="6">Polyphosphate kinase</fullName>
        <ecNumber evidence="6">2.7.4.1</ecNumber>
    </recommendedName>
</protein>
<dbReference type="PANTHER" id="PTHR30218">
    <property type="entry name" value="POLYPHOSPHATE KINASE"/>
    <property type="match status" value="1"/>
</dbReference>
<feature type="domain" description="Polyphosphate kinase C-terminal" evidence="10">
    <location>
        <begin position="319"/>
        <end position="482"/>
    </location>
</feature>
<dbReference type="NCBIfam" id="NF003917">
    <property type="entry name" value="PRK05443.1-1"/>
    <property type="match status" value="1"/>
</dbReference>